<organism evidence="2 3">
    <name type="scientific">Candidatus Aquicultor secundus</name>
    <dbReference type="NCBI Taxonomy" id="1973895"/>
    <lineage>
        <taxon>Bacteria</taxon>
        <taxon>Bacillati</taxon>
        <taxon>Actinomycetota</taxon>
        <taxon>Candidatus Aquicultoria</taxon>
        <taxon>Candidatus Aquicultorales</taxon>
        <taxon>Candidatus Aquicultoraceae</taxon>
        <taxon>Candidatus Aquicultor</taxon>
    </lineage>
</organism>
<dbReference type="RefSeq" id="WP_353683013.1">
    <property type="nucleotide sequence ID" value="NZ_PFNG01000205.1"/>
</dbReference>
<reference evidence="3" key="1">
    <citation type="submission" date="2017-09" db="EMBL/GenBank/DDBJ databases">
        <title>Depth-based differentiation of microbial function through sediment-hosted aquifers and enrichment of novel symbionts in the deep terrestrial subsurface.</title>
        <authorList>
            <person name="Probst A.J."/>
            <person name="Ladd B."/>
            <person name="Jarett J.K."/>
            <person name="Geller-Mcgrath D.E."/>
            <person name="Sieber C.M.K."/>
            <person name="Emerson J.B."/>
            <person name="Anantharaman K."/>
            <person name="Thomas B.C."/>
            <person name="Malmstrom R."/>
            <person name="Stieglmeier M."/>
            <person name="Klingl A."/>
            <person name="Woyke T."/>
            <person name="Ryan C.M."/>
            <person name="Banfield J.F."/>
        </authorList>
    </citation>
    <scope>NUCLEOTIDE SEQUENCE [LARGE SCALE GENOMIC DNA]</scope>
</reference>
<dbReference type="InterPro" id="IPR036366">
    <property type="entry name" value="PGBDSf"/>
</dbReference>
<dbReference type="Gene3D" id="1.10.101.10">
    <property type="entry name" value="PGBD-like superfamily/PGBD"/>
    <property type="match status" value="1"/>
</dbReference>
<name>A0A2M7T6C9_9ACTN</name>
<accession>A0A2M7T6C9</accession>
<dbReference type="InterPro" id="IPR036365">
    <property type="entry name" value="PGBD-like_sf"/>
</dbReference>
<sequence>MHLPTLSIGSRGPEVKNLQARLNAKGFCLDVDGIFGPKTAAVLASWQKKRGLTPNAHTNAQTWKSLGRAA</sequence>
<proteinExistence type="predicted"/>
<dbReference type="Pfam" id="PF01471">
    <property type="entry name" value="PG_binding_1"/>
    <property type="match status" value="1"/>
</dbReference>
<protein>
    <recommendedName>
        <fullName evidence="1">Peptidoglycan binding-like domain-containing protein</fullName>
    </recommendedName>
</protein>
<dbReference type="Proteomes" id="UP000230956">
    <property type="component" value="Unassembled WGS sequence"/>
</dbReference>
<gene>
    <name evidence="2" type="ORF">COY37_08835</name>
</gene>
<evidence type="ECO:0000313" key="2">
    <source>
        <dbReference type="EMBL" id="PIZ36394.1"/>
    </source>
</evidence>
<evidence type="ECO:0000259" key="1">
    <source>
        <dbReference type="Pfam" id="PF01471"/>
    </source>
</evidence>
<evidence type="ECO:0000313" key="3">
    <source>
        <dbReference type="Proteomes" id="UP000230956"/>
    </source>
</evidence>
<comment type="caution">
    <text evidence="2">The sequence shown here is derived from an EMBL/GenBank/DDBJ whole genome shotgun (WGS) entry which is preliminary data.</text>
</comment>
<dbReference type="EMBL" id="PFNG01000205">
    <property type="protein sequence ID" value="PIZ36394.1"/>
    <property type="molecule type" value="Genomic_DNA"/>
</dbReference>
<dbReference type="AlphaFoldDB" id="A0A2M7T6C9"/>
<feature type="domain" description="Peptidoglycan binding-like" evidence="1">
    <location>
        <begin position="11"/>
        <end position="66"/>
    </location>
</feature>
<dbReference type="SUPFAM" id="SSF47090">
    <property type="entry name" value="PGBD-like"/>
    <property type="match status" value="1"/>
</dbReference>
<dbReference type="InterPro" id="IPR002477">
    <property type="entry name" value="Peptidoglycan-bd-like"/>
</dbReference>